<dbReference type="InterPro" id="IPR011605">
    <property type="entry name" value="NusB_fam"/>
</dbReference>
<name>A0A1E5Q4V5_9PROT</name>
<accession>A0A1E5Q4V5</accession>
<comment type="function">
    <text evidence="6">Involved in transcription antitermination. Required for transcription of ribosomal RNA (rRNA) genes. Binds specifically to the boxA antiterminator sequence of the ribosomal RNA (rrn) operons.</text>
</comment>
<dbReference type="PANTHER" id="PTHR11078">
    <property type="entry name" value="N UTILIZATION SUBSTANCE PROTEIN B-RELATED"/>
    <property type="match status" value="1"/>
</dbReference>
<dbReference type="HAMAP" id="MF_00073">
    <property type="entry name" value="NusB"/>
    <property type="match status" value="1"/>
</dbReference>
<evidence type="ECO:0000256" key="5">
    <source>
        <dbReference type="ARBA" id="ARBA00023163"/>
    </source>
</evidence>
<keyword evidence="2 6" id="KW-0889">Transcription antitermination</keyword>
<feature type="domain" description="NusB/RsmB/TIM44" evidence="7">
    <location>
        <begin position="21"/>
        <end position="162"/>
    </location>
</feature>
<keyword evidence="9" id="KW-1185">Reference proteome</keyword>
<dbReference type="RefSeq" id="WP_069959115.1">
    <property type="nucleotide sequence ID" value="NZ_MCGG01000067.1"/>
</dbReference>
<proteinExistence type="inferred from homology"/>
<dbReference type="GO" id="GO:0006353">
    <property type="term" value="P:DNA-templated transcription termination"/>
    <property type="evidence" value="ECO:0007669"/>
    <property type="project" value="UniProtKB-UniRule"/>
</dbReference>
<keyword evidence="3 6" id="KW-0694">RNA-binding</keyword>
<dbReference type="STRING" id="28181.BEN30_00510"/>
<dbReference type="InterPro" id="IPR006027">
    <property type="entry name" value="NusB_RsmB_TIM44"/>
</dbReference>
<dbReference type="GO" id="GO:0005829">
    <property type="term" value="C:cytosol"/>
    <property type="evidence" value="ECO:0007669"/>
    <property type="project" value="TreeGrafter"/>
</dbReference>
<keyword evidence="5 6" id="KW-0804">Transcription</keyword>
<evidence type="ECO:0000256" key="1">
    <source>
        <dbReference type="ARBA" id="ARBA00005952"/>
    </source>
</evidence>
<dbReference type="GO" id="GO:0031564">
    <property type="term" value="P:transcription antitermination"/>
    <property type="evidence" value="ECO:0007669"/>
    <property type="project" value="UniProtKB-KW"/>
</dbReference>
<evidence type="ECO:0000256" key="3">
    <source>
        <dbReference type="ARBA" id="ARBA00022884"/>
    </source>
</evidence>
<evidence type="ECO:0000313" key="9">
    <source>
        <dbReference type="Proteomes" id="UP000095347"/>
    </source>
</evidence>
<dbReference type="Pfam" id="PF01029">
    <property type="entry name" value="NusB"/>
    <property type="match status" value="1"/>
</dbReference>
<dbReference type="InterPro" id="IPR035926">
    <property type="entry name" value="NusB-like_sf"/>
</dbReference>
<dbReference type="NCBIfam" id="TIGR01951">
    <property type="entry name" value="nusB"/>
    <property type="match status" value="1"/>
</dbReference>
<sequence length="171" mass="18999">MADTDGAPSKPLKFDAKGRSAARMAAVQSLYELDMVEGAIDPVLRTFIEKRWTVPIEDEDGDEVGEAEFNDPDKSFLIELVRGVVARQGEIDECLQGALGDKWTVERLEVLLRAILRCGIFELMTRTEIPAKVVINEYMDVANAFFSEGEPKMVNGVLDKLAHVLRDGKLT</sequence>
<comment type="similarity">
    <text evidence="1 6">Belongs to the NusB family.</text>
</comment>
<dbReference type="Gene3D" id="1.10.940.10">
    <property type="entry name" value="NusB-like"/>
    <property type="match status" value="1"/>
</dbReference>
<dbReference type="Proteomes" id="UP000095347">
    <property type="component" value="Unassembled WGS sequence"/>
</dbReference>
<evidence type="ECO:0000256" key="2">
    <source>
        <dbReference type="ARBA" id="ARBA00022814"/>
    </source>
</evidence>
<evidence type="ECO:0000313" key="8">
    <source>
        <dbReference type="EMBL" id="OEJ64613.1"/>
    </source>
</evidence>
<dbReference type="SUPFAM" id="SSF48013">
    <property type="entry name" value="NusB-like"/>
    <property type="match status" value="1"/>
</dbReference>
<comment type="caution">
    <text evidence="8">The sequence shown here is derived from an EMBL/GenBank/DDBJ whole genome shotgun (WGS) entry which is preliminary data.</text>
</comment>
<protein>
    <recommendedName>
        <fullName evidence="6">Transcription antitermination protein NusB</fullName>
    </recommendedName>
    <alternativeName>
        <fullName evidence="6">Antitermination factor NusB</fullName>
    </alternativeName>
</protein>
<evidence type="ECO:0000256" key="6">
    <source>
        <dbReference type="HAMAP-Rule" id="MF_00073"/>
    </source>
</evidence>
<organism evidence="8 9">
    <name type="scientific">Magnetovibrio blakemorei</name>
    <dbReference type="NCBI Taxonomy" id="28181"/>
    <lineage>
        <taxon>Bacteria</taxon>
        <taxon>Pseudomonadati</taxon>
        <taxon>Pseudomonadota</taxon>
        <taxon>Alphaproteobacteria</taxon>
        <taxon>Rhodospirillales</taxon>
        <taxon>Magnetovibrionaceae</taxon>
        <taxon>Magnetovibrio</taxon>
    </lineage>
</organism>
<reference evidence="9" key="1">
    <citation type="submission" date="2016-07" db="EMBL/GenBank/DDBJ databases">
        <authorList>
            <person name="Florea S."/>
            <person name="Webb J.S."/>
            <person name="Jaromczyk J."/>
            <person name="Schardl C.L."/>
        </authorList>
    </citation>
    <scope>NUCLEOTIDE SEQUENCE [LARGE SCALE GENOMIC DNA]</scope>
    <source>
        <strain evidence="9">MV-1</strain>
    </source>
</reference>
<dbReference type="OrthoDB" id="9797817at2"/>
<gene>
    <name evidence="6" type="primary">nusB</name>
    <name evidence="8" type="ORF">BEN30_00510</name>
</gene>
<keyword evidence="4 6" id="KW-0805">Transcription regulation</keyword>
<dbReference type="EMBL" id="MCGG01000067">
    <property type="protein sequence ID" value="OEJ64613.1"/>
    <property type="molecule type" value="Genomic_DNA"/>
</dbReference>
<dbReference type="PANTHER" id="PTHR11078:SF3">
    <property type="entry name" value="ANTITERMINATION NUSB DOMAIN-CONTAINING PROTEIN"/>
    <property type="match status" value="1"/>
</dbReference>
<evidence type="ECO:0000259" key="7">
    <source>
        <dbReference type="Pfam" id="PF01029"/>
    </source>
</evidence>
<dbReference type="GO" id="GO:0003723">
    <property type="term" value="F:RNA binding"/>
    <property type="evidence" value="ECO:0007669"/>
    <property type="project" value="UniProtKB-UniRule"/>
</dbReference>
<evidence type="ECO:0000256" key="4">
    <source>
        <dbReference type="ARBA" id="ARBA00023015"/>
    </source>
</evidence>
<dbReference type="AlphaFoldDB" id="A0A1E5Q4V5"/>